<sequence>MKLSTFTPYTKSFRKAFLIIPFFVLIDVFCEIVQPRLMSIIVDDGIFHKDINYILKIGLAMIGLAIVAIVANLFNIYYSAHASVGFATNLRTALFRKIQSFAFADTDYFSSASLTTRLTNDTNMMQQVMMMCLRMLLRAPLMMVFAIIFAVSINKDLSIVMAIALPILALSIFILLRKGLPFFIKMQQAVDRVNSVVQENLLNVRVVKAFVRQDFEKKKFDKVNFDLMDVATKASSIVVLIMPVMQLVMGLSLVAVTWFGGQKVMTGTLALGGLMSFLSYITQILISLMLLSLTFMMISRAIASGDRIEEVLEKQPSLSDTVEGLQNRYAITAGRIAFQQVTFRYNKQSEKPNLDNISFDVKPASTLAIIGGTGSGKSTLVQLIPRLYDVSEGSVLVDGIDVRNYQLQELRSEIAIVLQQNQLFSGTILENLKWGNEQATDEDIYAAARTACADDFIRSFPAGYHTLLGQGGVNVSGGQKQRICIARALLKKPKILIMDDSTSAVDIDTDRKIREGLKNYLQDTTQLIIAQRISSVMHADQILVMEEGRIVGSGSHEVLLQTNTIYQEIYQSQHLQKEEA</sequence>
<reference evidence="9 10" key="1">
    <citation type="submission" date="2018-06" db="EMBL/GenBank/DDBJ databases">
        <authorList>
            <consortium name="Pathogen Informatics"/>
            <person name="Doyle S."/>
        </authorList>
    </citation>
    <scope>NUCLEOTIDE SEQUENCE [LARGE SCALE GENOMIC DNA]</scope>
    <source>
        <strain evidence="9 10">NCTC11343</strain>
    </source>
</reference>
<dbReference type="PROSITE" id="PS00211">
    <property type="entry name" value="ABC_TRANSPORTER_1"/>
    <property type="match status" value="1"/>
</dbReference>
<evidence type="ECO:0000313" key="10">
    <source>
        <dbReference type="Proteomes" id="UP000251241"/>
    </source>
</evidence>
<keyword evidence="2" id="KW-0813">Transport</keyword>
<evidence type="ECO:0000256" key="7">
    <source>
        <dbReference type="ARBA" id="ARBA00022989"/>
    </source>
</evidence>
<dbReference type="Pfam" id="PF00664">
    <property type="entry name" value="ABC_membrane"/>
    <property type="match status" value="1"/>
</dbReference>
<comment type="subcellular location">
    <subcellularLocation>
        <location evidence="1">Cell membrane</location>
        <topology evidence="1">Multi-pass membrane protein</topology>
    </subcellularLocation>
</comment>
<evidence type="ECO:0000256" key="8">
    <source>
        <dbReference type="ARBA" id="ARBA00023136"/>
    </source>
</evidence>
<dbReference type="PROSITE" id="PS50893">
    <property type="entry name" value="ABC_TRANSPORTER_2"/>
    <property type="match status" value="1"/>
</dbReference>
<evidence type="ECO:0000313" key="9">
    <source>
        <dbReference type="EMBL" id="SPZ85475.1"/>
    </source>
</evidence>
<dbReference type="GO" id="GO:0005524">
    <property type="term" value="F:ATP binding"/>
    <property type="evidence" value="ECO:0007669"/>
    <property type="project" value="UniProtKB-KW"/>
</dbReference>
<dbReference type="InterPro" id="IPR003593">
    <property type="entry name" value="AAA+_ATPase"/>
</dbReference>
<dbReference type="InterPro" id="IPR036640">
    <property type="entry name" value="ABC1_TM_sf"/>
</dbReference>
<dbReference type="EC" id="3.6.3.-" evidence="9"/>
<organism evidence="9 10">
    <name type="scientific">Sphingobacterium multivorum</name>
    <dbReference type="NCBI Taxonomy" id="28454"/>
    <lineage>
        <taxon>Bacteria</taxon>
        <taxon>Pseudomonadati</taxon>
        <taxon>Bacteroidota</taxon>
        <taxon>Sphingobacteriia</taxon>
        <taxon>Sphingobacteriales</taxon>
        <taxon>Sphingobacteriaceae</taxon>
        <taxon>Sphingobacterium</taxon>
    </lineage>
</organism>
<keyword evidence="8" id="KW-0472">Membrane</keyword>
<keyword evidence="9" id="KW-0378">Hydrolase</keyword>
<dbReference type="GO" id="GO:0015421">
    <property type="term" value="F:ABC-type oligopeptide transporter activity"/>
    <property type="evidence" value="ECO:0007669"/>
    <property type="project" value="TreeGrafter"/>
</dbReference>
<dbReference type="InterPro" id="IPR017871">
    <property type="entry name" value="ABC_transporter-like_CS"/>
</dbReference>
<evidence type="ECO:0000256" key="1">
    <source>
        <dbReference type="ARBA" id="ARBA00004651"/>
    </source>
</evidence>
<dbReference type="Gene3D" id="3.40.50.300">
    <property type="entry name" value="P-loop containing nucleotide triphosphate hydrolases"/>
    <property type="match status" value="1"/>
</dbReference>
<dbReference type="InterPro" id="IPR027417">
    <property type="entry name" value="P-loop_NTPase"/>
</dbReference>
<dbReference type="EMBL" id="UAUU01000008">
    <property type="protein sequence ID" value="SPZ85475.1"/>
    <property type="molecule type" value="Genomic_DNA"/>
</dbReference>
<dbReference type="InterPro" id="IPR039421">
    <property type="entry name" value="Type_1_exporter"/>
</dbReference>
<dbReference type="FunFam" id="3.40.50.300:FF:000221">
    <property type="entry name" value="Multidrug ABC transporter ATP-binding protein"/>
    <property type="match status" value="1"/>
</dbReference>
<dbReference type="GeneID" id="97181178"/>
<proteinExistence type="predicted"/>
<evidence type="ECO:0000256" key="2">
    <source>
        <dbReference type="ARBA" id="ARBA00022448"/>
    </source>
</evidence>
<name>A0A2X2JE40_SPHMU</name>
<dbReference type="InterPro" id="IPR003439">
    <property type="entry name" value="ABC_transporter-like_ATP-bd"/>
</dbReference>
<protein>
    <submittedName>
        <fullName evidence="9">Multidrug export ATP-binding/permease protein SAV1866</fullName>
        <ecNumber evidence="9">3.6.3.-</ecNumber>
    </submittedName>
</protein>
<keyword evidence="7" id="KW-1133">Transmembrane helix</keyword>
<dbReference type="PROSITE" id="PS50929">
    <property type="entry name" value="ABC_TM1F"/>
    <property type="match status" value="1"/>
</dbReference>
<dbReference type="CDD" id="cd18548">
    <property type="entry name" value="ABC_6TM_Tm287_like"/>
    <property type="match status" value="1"/>
</dbReference>
<gene>
    <name evidence="9" type="ORF">NCTC11343_02037</name>
</gene>
<keyword evidence="5" id="KW-0547">Nucleotide-binding</keyword>
<keyword evidence="4" id="KW-0812">Transmembrane</keyword>
<evidence type="ECO:0000256" key="3">
    <source>
        <dbReference type="ARBA" id="ARBA00022475"/>
    </source>
</evidence>
<dbReference type="PANTHER" id="PTHR43394">
    <property type="entry name" value="ATP-DEPENDENT PERMEASE MDL1, MITOCHONDRIAL"/>
    <property type="match status" value="1"/>
</dbReference>
<accession>A0A2X2JE40</accession>
<evidence type="ECO:0000256" key="6">
    <source>
        <dbReference type="ARBA" id="ARBA00022840"/>
    </source>
</evidence>
<dbReference type="PANTHER" id="PTHR43394:SF1">
    <property type="entry name" value="ATP-BINDING CASSETTE SUB-FAMILY B MEMBER 10, MITOCHONDRIAL"/>
    <property type="match status" value="1"/>
</dbReference>
<dbReference type="Gene3D" id="1.20.1560.10">
    <property type="entry name" value="ABC transporter type 1, transmembrane domain"/>
    <property type="match status" value="1"/>
</dbReference>
<evidence type="ECO:0000256" key="4">
    <source>
        <dbReference type="ARBA" id="ARBA00022692"/>
    </source>
</evidence>
<dbReference type="SUPFAM" id="SSF90123">
    <property type="entry name" value="ABC transporter transmembrane region"/>
    <property type="match status" value="1"/>
</dbReference>
<dbReference type="Pfam" id="PF00005">
    <property type="entry name" value="ABC_tran"/>
    <property type="match status" value="1"/>
</dbReference>
<dbReference type="GO" id="GO:0016887">
    <property type="term" value="F:ATP hydrolysis activity"/>
    <property type="evidence" value="ECO:0007669"/>
    <property type="project" value="InterPro"/>
</dbReference>
<dbReference type="Proteomes" id="UP000251241">
    <property type="component" value="Unassembled WGS sequence"/>
</dbReference>
<dbReference type="RefSeq" id="WP_112374541.1">
    <property type="nucleotide sequence ID" value="NZ_CP069793.1"/>
</dbReference>
<evidence type="ECO:0000256" key="5">
    <source>
        <dbReference type="ARBA" id="ARBA00022741"/>
    </source>
</evidence>
<dbReference type="InterPro" id="IPR011527">
    <property type="entry name" value="ABC1_TM_dom"/>
</dbReference>
<dbReference type="AlphaFoldDB" id="A0A2X2JE40"/>
<keyword evidence="6 9" id="KW-0067">ATP-binding</keyword>
<dbReference type="GO" id="GO:0005886">
    <property type="term" value="C:plasma membrane"/>
    <property type="evidence" value="ECO:0007669"/>
    <property type="project" value="UniProtKB-SubCell"/>
</dbReference>
<dbReference type="SUPFAM" id="SSF52540">
    <property type="entry name" value="P-loop containing nucleoside triphosphate hydrolases"/>
    <property type="match status" value="1"/>
</dbReference>
<dbReference type="SMART" id="SM00382">
    <property type="entry name" value="AAA"/>
    <property type="match status" value="1"/>
</dbReference>
<keyword evidence="3" id="KW-1003">Cell membrane</keyword>